<dbReference type="EMBL" id="DROP01000308">
    <property type="protein sequence ID" value="HHI89210.1"/>
    <property type="molecule type" value="Genomic_DNA"/>
</dbReference>
<reference evidence="1" key="1">
    <citation type="journal article" date="2020" name="mSystems">
        <title>Genome- and Community-Level Interaction Insights into Carbon Utilization and Element Cycling Functions of Hydrothermarchaeota in Hydrothermal Sediment.</title>
        <authorList>
            <person name="Zhou Z."/>
            <person name="Liu Y."/>
            <person name="Xu W."/>
            <person name="Pan J."/>
            <person name="Luo Z.H."/>
            <person name="Li M."/>
        </authorList>
    </citation>
    <scope>NUCLEOTIDE SEQUENCE [LARGE SCALE GENOMIC DNA]</scope>
    <source>
        <strain evidence="1">HyVt-538</strain>
    </source>
</reference>
<dbReference type="Proteomes" id="UP000885806">
    <property type="component" value="Unassembled WGS sequence"/>
</dbReference>
<accession>A0A7V5NXZ1</accession>
<dbReference type="AlphaFoldDB" id="A0A7V5NXZ1"/>
<protein>
    <submittedName>
        <fullName evidence="1">DUF2125 domain-containing protein</fullName>
    </submittedName>
</protein>
<feature type="non-terminal residue" evidence="1">
    <location>
        <position position="1"/>
    </location>
</feature>
<comment type="caution">
    <text evidence="1">The sequence shown here is derived from an EMBL/GenBank/DDBJ whole genome shotgun (WGS) entry which is preliminary data.</text>
</comment>
<gene>
    <name evidence="1" type="ORF">ENK01_04570</name>
</gene>
<proteinExistence type="predicted"/>
<dbReference type="Pfam" id="PF09898">
    <property type="entry name" value="DUF2125"/>
    <property type="match status" value="1"/>
</dbReference>
<evidence type="ECO:0000313" key="1">
    <source>
        <dbReference type="EMBL" id="HHI89210.1"/>
    </source>
</evidence>
<sequence>PLAWTLTHSGNLRVDMRGPRGERYMFDVMPANIQARIAASIKGHLKSAHLQMSRTQLDALIGTPPILSKLAGLEAGLDVHGEIGDFDLRMDDLLLSPKTPGPVDDILGRKISTVSIKGQLENWITLEREGAQAWAEKNSHIRATGWQMLWGPADMIGDFDFTIKNGLPEGVIHIRIKHADALIDKIAQAGQMQASDSQKAKGFLKLIRPDADGRKPIELTIRDGVLRYGFIPLANLKD</sequence>
<organism evidence="1">
    <name type="scientific">Hellea balneolensis</name>
    <dbReference type="NCBI Taxonomy" id="287478"/>
    <lineage>
        <taxon>Bacteria</taxon>
        <taxon>Pseudomonadati</taxon>
        <taxon>Pseudomonadota</taxon>
        <taxon>Alphaproteobacteria</taxon>
        <taxon>Maricaulales</taxon>
        <taxon>Robiginitomaculaceae</taxon>
        <taxon>Hellea</taxon>
    </lineage>
</organism>
<name>A0A7V5NXZ1_9PROT</name>
<dbReference type="InterPro" id="IPR018666">
    <property type="entry name" value="DUF2125"/>
</dbReference>